<feature type="signal peptide" evidence="1">
    <location>
        <begin position="1"/>
        <end position="18"/>
    </location>
</feature>
<feature type="chain" id="PRO_5003878252" evidence="1">
    <location>
        <begin position="19"/>
        <end position="306"/>
    </location>
</feature>
<dbReference type="Proteomes" id="UP000000466">
    <property type="component" value="Chromosome"/>
</dbReference>
<dbReference type="EMBL" id="CP003746">
    <property type="protein sequence ID" value="AFV00145.1"/>
    <property type="molecule type" value="Genomic_DNA"/>
</dbReference>
<evidence type="ECO:0000313" key="4">
    <source>
        <dbReference type="Proteomes" id="UP000000466"/>
    </source>
</evidence>
<keyword evidence="1" id="KW-0732">Signal</keyword>
<dbReference type="PROSITE" id="PS51257">
    <property type="entry name" value="PROKAR_LIPOPROTEIN"/>
    <property type="match status" value="1"/>
</dbReference>
<sequence length="306" mass="33518">MKTVSLLLLWLASAACLAAGYDPSRAGFDVWLNDYKVQHNHTFRALMPGERLKMRAQADVTARLDGAPVAPVEQTWQIAAPAAGSFQQWALQHTKSGASVTVVIFGLVPATEIKDGKLNGYRIGNYPPPHKGLASYQAPKGYIALTPETEKLRVSPHFLLGEFKCKQAGGYPKYLVLRPRLLEKLELLLEELNGRGIHAPGFVIMSGYRTPHYNRSIGNVGASRHLYGGAADIYVDADRNGSMDDLNKDGKANIEDARLLYNIADTYVKRTGATELTGGVGLYDKNAFHGPFVHIDVRGSKARWGD</sequence>
<dbReference type="STRING" id="1117647.M5M_15050"/>
<reference evidence="3 4" key="1">
    <citation type="journal article" date="2013" name="Genome Announc.">
        <title>Complete genome sequence of Simiduia agarivorans SA1(T), a marine bacterium able to degrade a variety of polysaccharides.</title>
        <authorList>
            <person name="Lin S.Y."/>
            <person name="Shieh W.Y."/>
            <person name="Chen J.S."/>
            <person name="Tang S.L."/>
        </authorList>
    </citation>
    <scope>NUCLEOTIDE SEQUENCE [LARGE SCALE GENOMIC DNA]</scope>
    <source>
        <strain evidence="4">DSM 21679 / JCM 13881 / BCRC 17597 / SA1</strain>
    </source>
</reference>
<dbReference type="AlphaFoldDB" id="K4KLV9"/>
<dbReference type="InterPro" id="IPR013230">
    <property type="entry name" value="Peptidase_M15A_C"/>
</dbReference>
<dbReference type="eggNOG" id="COG3108">
    <property type="taxonomic scope" value="Bacteria"/>
</dbReference>
<proteinExistence type="predicted"/>
<evidence type="ECO:0000313" key="3">
    <source>
        <dbReference type="EMBL" id="AFV00145.1"/>
    </source>
</evidence>
<dbReference type="SUPFAM" id="SSF55166">
    <property type="entry name" value="Hedgehog/DD-peptidase"/>
    <property type="match status" value="1"/>
</dbReference>
<accession>K4KLV9</accession>
<dbReference type="KEGG" id="saga:M5M_15050"/>
<feature type="domain" description="Peptidase M15A C-terminal" evidence="2">
    <location>
        <begin position="202"/>
        <end position="238"/>
    </location>
</feature>
<evidence type="ECO:0000256" key="1">
    <source>
        <dbReference type="SAM" id="SignalP"/>
    </source>
</evidence>
<evidence type="ECO:0000259" key="2">
    <source>
        <dbReference type="Pfam" id="PF08291"/>
    </source>
</evidence>
<organism evidence="3 4">
    <name type="scientific">Simiduia agarivorans (strain DSM 21679 / JCM 13881 / BCRC 17597 / SA1)</name>
    <dbReference type="NCBI Taxonomy" id="1117647"/>
    <lineage>
        <taxon>Bacteria</taxon>
        <taxon>Pseudomonadati</taxon>
        <taxon>Pseudomonadota</taxon>
        <taxon>Gammaproteobacteria</taxon>
        <taxon>Cellvibrionales</taxon>
        <taxon>Cellvibrionaceae</taxon>
        <taxon>Simiduia</taxon>
    </lineage>
</organism>
<dbReference type="Gene3D" id="3.30.1380.10">
    <property type="match status" value="1"/>
</dbReference>
<dbReference type="OrthoDB" id="5242612at2"/>
<dbReference type="InterPro" id="IPR009045">
    <property type="entry name" value="Zn_M74/Hedgehog-like"/>
</dbReference>
<keyword evidence="4" id="KW-1185">Reference proteome</keyword>
<protein>
    <submittedName>
        <fullName evidence="3">Peptidase M15A</fullName>
    </submittedName>
</protein>
<gene>
    <name evidence="3" type="ordered locus">M5M_15050</name>
</gene>
<dbReference type="HOGENOM" id="CLU_078195_0_0_6"/>
<name>K4KLV9_SIMAS</name>
<dbReference type="Pfam" id="PF08291">
    <property type="entry name" value="Peptidase_M15_3"/>
    <property type="match status" value="1"/>
</dbReference>
<dbReference type="RefSeq" id="WP_015048297.1">
    <property type="nucleotide sequence ID" value="NC_018868.3"/>
</dbReference>